<comment type="similarity">
    <text evidence="1">Belongs to the RutC family.</text>
</comment>
<dbReference type="InterPro" id="IPR035959">
    <property type="entry name" value="RutC-like_sf"/>
</dbReference>
<dbReference type="GO" id="GO:0019239">
    <property type="term" value="F:deaminase activity"/>
    <property type="evidence" value="ECO:0007669"/>
    <property type="project" value="TreeGrafter"/>
</dbReference>
<dbReference type="eggNOG" id="COG0251">
    <property type="taxonomic scope" value="Bacteria"/>
</dbReference>
<dbReference type="SUPFAM" id="SSF55298">
    <property type="entry name" value="YjgF-like"/>
    <property type="match status" value="1"/>
</dbReference>
<comment type="caution">
    <text evidence="3">The sequence shown here is derived from an EMBL/GenBank/DDBJ whole genome shotgun (WGS) entry which is preliminary data.</text>
</comment>
<dbReference type="PANTHER" id="PTHR11803:SF39">
    <property type="entry name" value="2-IMINOBUTANOATE_2-IMINOPROPANOATE DEAMINASE"/>
    <property type="match status" value="1"/>
</dbReference>
<evidence type="ECO:0000313" key="4">
    <source>
        <dbReference type="Proteomes" id="UP000024942"/>
    </source>
</evidence>
<dbReference type="FunFam" id="3.30.1330.40:FF:000001">
    <property type="entry name" value="L-PSP family endoribonuclease"/>
    <property type="match status" value="1"/>
</dbReference>
<protein>
    <submittedName>
        <fullName evidence="3">Endoribonuclease L-PSP</fullName>
    </submittedName>
</protein>
<dbReference type="Proteomes" id="UP000024942">
    <property type="component" value="Unassembled WGS sequence"/>
</dbReference>
<name>A0A059GAX4_9PROT</name>
<reference evidence="3 4" key="1">
    <citation type="journal article" date="2014" name="Antonie Van Leeuwenhoek">
        <title>Hyphomonas beringensis sp. nov. and Hyphomonas chukchiensis sp. nov., isolated from surface seawater of the Bering Sea and Chukchi Sea.</title>
        <authorList>
            <person name="Li C."/>
            <person name="Lai Q."/>
            <person name="Li G."/>
            <person name="Dong C."/>
            <person name="Wang J."/>
            <person name="Liao Y."/>
            <person name="Shao Z."/>
        </authorList>
    </citation>
    <scope>NUCLEOTIDE SEQUENCE [LARGE SCALE GENOMIC DNA]</scope>
    <source>
        <strain evidence="3 4">SCH89</strain>
    </source>
</reference>
<dbReference type="GO" id="GO:0005829">
    <property type="term" value="C:cytosol"/>
    <property type="evidence" value="ECO:0007669"/>
    <property type="project" value="TreeGrafter"/>
</dbReference>
<dbReference type="PATRIC" id="fig|1280953.3.peg.834"/>
<evidence type="ECO:0000256" key="2">
    <source>
        <dbReference type="SAM" id="SignalP"/>
    </source>
</evidence>
<dbReference type="EMBL" id="ARYL01000004">
    <property type="protein sequence ID" value="KDA03638.1"/>
    <property type="molecule type" value="Genomic_DNA"/>
</dbReference>
<gene>
    <name evidence="3" type="ORF">HOC_04127</name>
</gene>
<dbReference type="Pfam" id="PF01042">
    <property type="entry name" value="Ribonuc_L-PSP"/>
    <property type="match status" value="1"/>
</dbReference>
<organism evidence="3 4">
    <name type="scientific">Hyphomonas oceanitis SCH89</name>
    <dbReference type="NCBI Taxonomy" id="1280953"/>
    <lineage>
        <taxon>Bacteria</taxon>
        <taxon>Pseudomonadati</taxon>
        <taxon>Pseudomonadota</taxon>
        <taxon>Alphaproteobacteria</taxon>
        <taxon>Hyphomonadales</taxon>
        <taxon>Hyphomonadaceae</taxon>
        <taxon>Hyphomonas</taxon>
    </lineage>
</organism>
<dbReference type="CDD" id="cd00448">
    <property type="entry name" value="YjgF_YER057c_UK114_family"/>
    <property type="match status" value="1"/>
</dbReference>
<evidence type="ECO:0000313" key="3">
    <source>
        <dbReference type="EMBL" id="KDA03638.1"/>
    </source>
</evidence>
<evidence type="ECO:0000256" key="1">
    <source>
        <dbReference type="ARBA" id="ARBA00010552"/>
    </source>
</evidence>
<dbReference type="PANTHER" id="PTHR11803">
    <property type="entry name" value="2-IMINOBUTANOATE/2-IMINOPROPANOATE DEAMINASE RIDA"/>
    <property type="match status" value="1"/>
</dbReference>
<dbReference type="STRING" id="1280953.HOC_04127"/>
<feature type="chain" id="PRO_5001573457" evidence="2">
    <location>
        <begin position="29"/>
        <end position="161"/>
    </location>
</feature>
<accession>A0A059GAX4</accession>
<sequence length="161" mass="16751">MERETNMMKWALMAAALAALTGCVAVEANEFGAKPTVSHFGSQAMGGTQLPFSKSVTAGDTIYISGELGTDPATGKLVTGGTGPETTQIFLNMERTLASQGADLSNIVKCTVYLNNIDNFGEMNEAYKAALPDPKPARATVAVTALAMGANLEIDCIAVKS</sequence>
<dbReference type="Gene3D" id="3.30.1330.40">
    <property type="entry name" value="RutC-like"/>
    <property type="match status" value="1"/>
</dbReference>
<dbReference type="InterPro" id="IPR006175">
    <property type="entry name" value="YjgF/YER057c/UK114"/>
</dbReference>
<feature type="signal peptide" evidence="2">
    <location>
        <begin position="1"/>
        <end position="28"/>
    </location>
</feature>
<dbReference type="PROSITE" id="PS51257">
    <property type="entry name" value="PROKAR_LIPOPROTEIN"/>
    <property type="match status" value="1"/>
</dbReference>
<keyword evidence="2" id="KW-0732">Signal</keyword>
<dbReference type="AlphaFoldDB" id="A0A059GAX4"/>
<proteinExistence type="inferred from homology"/>
<keyword evidence="4" id="KW-1185">Reference proteome</keyword>